<accession>A0ABV2RWW9</accession>
<evidence type="ECO:0000313" key="2">
    <source>
        <dbReference type="Proteomes" id="UP001549291"/>
    </source>
</evidence>
<dbReference type="Gene3D" id="3.90.25.10">
    <property type="entry name" value="UDP-galactose 4-epimerase, domain 1"/>
    <property type="match status" value="1"/>
</dbReference>
<dbReference type="InterPro" id="IPR036291">
    <property type="entry name" value="NAD(P)-bd_dom_sf"/>
</dbReference>
<dbReference type="Proteomes" id="UP001549291">
    <property type="component" value="Unassembled WGS sequence"/>
</dbReference>
<keyword evidence="2" id="KW-1185">Reference proteome</keyword>
<reference evidence="1 2" key="1">
    <citation type="submission" date="2024-06" db="EMBL/GenBank/DDBJ databases">
        <title>Genomic Encyclopedia of Type Strains, Phase V (KMG-V): Genome sequencing to study the core and pangenomes of soil and plant-associated prokaryotes.</title>
        <authorList>
            <person name="Whitman W."/>
        </authorList>
    </citation>
    <scope>NUCLEOTIDE SEQUENCE [LARGE SCALE GENOMIC DNA]</scope>
    <source>
        <strain evidence="1 2">USDA 160</strain>
    </source>
</reference>
<protein>
    <submittedName>
        <fullName evidence="1">Uncharacterized protein YbjT (DUF2867 family)</fullName>
    </submittedName>
</protein>
<dbReference type="Gene3D" id="3.40.50.720">
    <property type="entry name" value="NAD(P)-binding Rossmann-like Domain"/>
    <property type="match status" value="1"/>
</dbReference>
<dbReference type="EMBL" id="JBEPTQ010000002">
    <property type="protein sequence ID" value="MET4721065.1"/>
    <property type="molecule type" value="Genomic_DNA"/>
</dbReference>
<proteinExistence type="predicted"/>
<evidence type="ECO:0000313" key="1">
    <source>
        <dbReference type="EMBL" id="MET4721065.1"/>
    </source>
</evidence>
<comment type="caution">
    <text evidence="1">The sequence shown here is derived from an EMBL/GenBank/DDBJ whole genome shotgun (WGS) entry which is preliminary data.</text>
</comment>
<gene>
    <name evidence="1" type="ORF">ABIF63_005171</name>
</gene>
<name>A0ABV2RWW9_BRAJP</name>
<dbReference type="SUPFAM" id="SSF51735">
    <property type="entry name" value="NAD(P)-binding Rossmann-fold domains"/>
    <property type="match status" value="1"/>
</dbReference>
<organism evidence="1 2">
    <name type="scientific">Bradyrhizobium japonicum</name>
    <dbReference type="NCBI Taxonomy" id="375"/>
    <lineage>
        <taxon>Bacteria</taxon>
        <taxon>Pseudomonadati</taxon>
        <taxon>Pseudomonadota</taxon>
        <taxon>Alphaproteobacteria</taxon>
        <taxon>Hyphomicrobiales</taxon>
        <taxon>Nitrobacteraceae</taxon>
        <taxon>Bradyrhizobium</taxon>
    </lineage>
</organism>
<sequence>MILQEPSGLVGKTYHLTGPVSQDMHAVASEFTEALGRTIKYVDVPGEVFRKQLGCVLICGRPARCKRFLKKIGT</sequence>